<dbReference type="HOGENOM" id="CLU_449690_0_0_0"/>
<dbReference type="InterPro" id="IPR036162">
    <property type="entry name" value="Resolvase-like_N_sf"/>
</dbReference>
<gene>
    <name evidence="5" type="ordered locus">Plabr_1174</name>
</gene>
<feature type="domain" description="Recombinase" evidence="4">
    <location>
        <begin position="193"/>
        <end position="332"/>
    </location>
</feature>
<dbReference type="STRING" id="756272.Plabr_1174"/>
<dbReference type="GO" id="GO:0000150">
    <property type="term" value="F:DNA strand exchange activity"/>
    <property type="evidence" value="ECO:0007669"/>
    <property type="project" value="InterPro"/>
</dbReference>
<protein>
    <submittedName>
        <fullName evidence="5">Resolvase domain protein</fullName>
    </submittedName>
</protein>
<dbReference type="GO" id="GO:0003677">
    <property type="term" value="F:DNA binding"/>
    <property type="evidence" value="ECO:0007669"/>
    <property type="project" value="InterPro"/>
</dbReference>
<dbReference type="Proteomes" id="UP000006860">
    <property type="component" value="Chromosome"/>
</dbReference>
<evidence type="ECO:0000259" key="3">
    <source>
        <dbReference type="PROSITE" id="PS51736"/>
    </source>
</evidence>
<dbReference type="InterPro" id="IPR006119">
    <property type="entry name" value="Resolv_N"/>
</dbReference>
<evidence type="ECO:0000259" key="4">
    <source>
        <dbReference type="PROSITE" id="PS51737"/>
    </source>
</evidence>
<dbReference type="Gene3D" id="3.40.50.1390">
    <property type="entry name" value="Resolvase, N-terminal catalytic domain"/>
    <property type="match status" value="1"/>
</dbReference>
<feature type="region of interest" description="Disordered" evidence="2">
    <location>
        <begin position="584"/>
        <end position="607"/>
    </location>
</feature>
<evidence type="ECO:0000313" key="5">
    <source>
        <dbReference type="EMBL" id="ADY58790.1"/>
    </source>
</evidence>
<dbReference type="EMBL" id="CP002546">
    <property type="protein sequence ID" value="ADY58790.1"/>
    <property type="molecule type" value="Genomic_DNA"/>
</dbReference>
<dbReference type="PANTHER" id="PTHR30461:SF23">
    <property type="entry name" value="DNA RECOMBINASE-RELATED"/>
    <property type="match status" value="1"/>
</dbReference>
<feature type="coiled-coil region" evidence="1">
    <location>
        <begin position="427"/>
        <end position="477"/>
    </location>
</feature>
<dbReference type="Pfam" id="PF13408">
    <property type="entry name" value="Zn_ribbon_recom"/>
    <property type="match status" value="1"/>
</dbReference>
<dbReference type="PROSITE" id="PS51737">
    <property type="entry name" value="RECOMBINASE_DNA_BIND"/>
    <property type="match status" value="1"/>
</dbReference>
<dbReference type="Pfam" id="PF00239">
    <property type="entry name" value="Resolvase"/>
    <property type="match status" value="1"/>
</dbReference>
<dbReference type="CDD" id="cd00338">
    <property type="entry name" value="Ser_Recombinase"/>
    <property type="match status" value="1"/>
</dbReference>
<feature type="domain" description="Resolvase/invertase-type recombinase catalytic" evidence="3">
    <location>
        <begin position="9"/>
        <end position="163"/>
    </location>
</feature>
<evidence type="ECO:0000313" key="6">
    <source>
        <dbReference type="Proteomes" id="UP000006860"/>
    </source>
</evidence>
<dbReference type="InterPro" id="IPR025827">
    <property type="entry name" value="Zn_ribbon_recom_dom"/>
</dbReference>
<sequence>MKNQSNTSPAVAYVRMSSKKQDKSPEQQRAEIKKHARNRNYHIIRWYEDSGKSGGKETEKRVQFLRLIEDAEKKGDFVAILSWSKARLDRLDSLEGAEYKLRLRDCGVILETVTDGVFDWATEEGQLLDTFHSMKGHRDLIQISREAIRGKTEAILERKRLHGGQPPYGMARLITDSKGKKHNIARGERFRTPKEWNVIYVEGDADELAVLRWLFTTFDSKDVSCHWLAKDLNERGVSSPNGSQWRDTTVRRLLTDEAYIGNFVLGKKRTKESFYRITNEGAKKNVGPRGRLAKTSTGDPSEEIRLDGLWDAVVDPSLFLRVNRKLNSNKKSGRKPRATDGGHALSGILHCGHCGSRLLAMKKVKKAGPVTRYHCGTYLNTPGNCIGAKIDEGEVIDKALLKLGEMLSGDRISEFGRAVREEEPSRSESIQREIEKVELQIERGSARVCMVDSEKVAQSIQRQLANLHSEKERLEGELACVLKPEEVPALVDRWATKHRSLLRLYNVPLLDTFKLSDQKTWYGTNVGVVETQPLEALALRGAFNEIGLRLDVFWKKREKRTREGIYELDRIEISVNIGELENHFSTGRRRSAPPESTGSAPASLRPW</sequence>
<accession>F0SLP9</accession>
<reference evidence="6" key="1">
    <citation type="submission" date="2011-02" db="EMBL/GenBank/DDBJ databases">
        <title>The complete genome of Planctomyces brasiliensis DSM 5305.</title>
        <authorList>
            <person name="Lucas S."/>
            <person name="Copeland A."/>
            <person name="Lapidus A."/>
            <person name="Bruce D."/>
            <person name="Goodwin L."/>
            <person name="Pitluck S."/>
            <person name="Kyrpides N."/>
            <person name="Mavromatis K."/>
            <person name="Pagani I."/>
            <person name="Ivanova N."/>
            <person name="Ovchinnikova G."/>
            <person name="Lu M."/>
            <person name="Detter J.C."/>
            <person name="Han C."/>
            <person name="Land M."/>
            <person name="Hauser L."/>
            <person name="Markowitz V."/>
            <person name="Cheng J.-F."/>
            <person name="Hugenholtz P."/>
            <person name="Woyke T."/>
            <person name="Wu D."/>
            <person name="Tindall B."/>
            <person name="Pomrenke H.G."/>
            <person name="Brambilla E."/>
            <person name="Klenk H.-P."/>
            <person name="Eisen J.A."/>
        </authorList>
    </citation>
    <scope>NUCLEOTIDE SEQUENCE [LARGE SCALE GENOMIC DNA]</scope>
    <source>
        <strain evidence="6">ATCC 49424 / DSM 5305 / JCM 21570 / NBRC 103401 / IFAM 1448</strain>
    </source>
</reference>
<evidence type="ECO:0000256" key="2">
    <source>
        <dbReference type="SAM" id="MobiDB-lite"/>
    </source>
</evidence>
<feature type="compositionally biased region" description="Basic and acidic residues" evidence="2">
    <location>
        <begin position="19"/>
        <end position="33"/>
    </location>
</feature>
<dbReference type="SUPFAM" id="SSF53041">
    <property type="entry name" value="Resolvase-like"/>
    <property type="match status" value="1"/>
</dbReference>
<dbReference type="PROSITE" id="PS51736">
    <property type="entry name" value="RECOMBINASES_3"/>
    <property type="match status" value="1"/>
</dbReference>
<dbReference type="PANTHER" id="PTHR30461">
    <property type="entry name" value="DNA-INVERTASE FROM LAMBDOID PROPHAGE"/>
    <property type="match status" value="1"/>
</dbReference>
<dbReference type="Gene3D" id="3.90.1750.20">
    <property type="entry name" value="Putative Large Serine Recombinase, Chain B, Domain 2"/>
    <property type="match status" value="1"/>
</dbReference>
<keyword evidence="6" id="KW-1185">Reference proteome</keyword>
<proteinExistence type="predicted"/>
<dbReference type="AlphaFoldDB" id="F0SLP9"/>
<dbReference type="SMART" id="SM00857">
    <property type="entry name" value="Resolvase"/>
    <property type="match status" value="1"/>
</dbReference>
<dbReference type="InterPro" id="IPR050639">
    <property type="entry name" value="SSR_resolvase"/>
</dbReference>
<dbReference type="eggNOG" id="COG1961">
    <property type="taxonomic scope" value="Bacteria"/>
</dbReference>
<dbReference type="KEGG" id="pbs:Plabr_1174"/>
<dbReference type="Pfam" id="PF07508">
    <property type="entry name" value="Recombinase"/>
    <property type="match status" value="1"/>
</dbReference>
<evidence type="ECO:0000256" key="1">
    <source>
        <dbReference type="SAM" id="Coils"/>
    </source>
</evidence>
<organism evidence="5 6">
    <name type="scientific">Rubinisphaera brasiliensis (strain ATCC 49424 / DSM 5305 / JCM 21570 / IAM 15109 / NBRC 103401 / IFAM 1448)</name>
    <name type="common">Planctomyces brasiliensis</name>
    <dbReference type="NCBI Taxonomy" id="756272"/>
    <lineage>
        <taxon>Bacteria</taxon>
        <taxon>Pseudomonadati</taxon>
        <taxon>Planctomycetota</taxon>
        <taxon>Planctomycetia</taxon>
        <taxon>Planctomycetales</taxon>
        <taxon>Planctomycetaceae</taxon>
        <taxon>Rubinisphaera</taxon>
    </lineage>
</organism>
<name>F0SLP9_RUBBR</name>
<feature type="region of interest" description="Disordered" evidence="2">
    <location>
        <begin position="1"/>
        <end position="34"/>
    </location>
</feature>
<dbReference type="RefSeq" id="WP_013627523.1">
    <property type="nucleotide sequence ID" value="NC_015174.1"/>
</dbReference>
<keyword evidence="1" id="KW-0175">Coiled coil</keyword>
<dbReference type="InterPro" id="IPR011109">
    <property type="entry name" value="DNA_bind_recombinase_dom"/>
</dbReference>
<dbReference type="InterPro" id="IPR038109">
    <property type="entry name" value="DNA_bind_recomb_sf"/>
</dbReference>